<gene>
    <name evidence="7" type="ORF">OL599_25560</name>
</gene>
<dbReference type="InterPro" id="IPR038330">
    <property type="entry name" value="TspO/MBR-related_sf"/>
</dbReference>
<dbReference type="InterPro" id="IPR004307">
    <property type="entry name" value="TspO_MBR"/>
</dbReference>
<dbReference type="AlphaFoldDB" id="A0AA41YZ58"/>
<dbReference type="GO" id="GO:0016020">
    <property type="term" value="C:membrane"/>
    <property type="evidence" value="ECO:0007669"/>
    <property type="project" value="UniProtKB-SubCell"/>
</dbReference>
<evidence type="ECO:0000256" key="3">
    <source>
        <dbReference type="ARBA" id="ARBA00022692"/>
    </source>
</evidence>
<keyword evidence="5 6" id="KW-0472">Membrane</keyword>
<evidence type="ECO:0000256" key="1">
    <source>
        <dbReference type="ARBA" id="ARBA00004141"/>
    </source>
</evidence>
<evidence type="ECO:0000256" key="4">
    <source>
        <dbReference type="ARBA" id="ARBA00022989"/>
    </source>
</evidence>
<protein>
    <submittedName>
        <fullName evidence="7">Tryptophan-rich sensory protein</fullName>
    </submittedName>
</protein>
<dbReference type="EMBL" id="JAPDNT010000066">
    <property type="protein sequence ID" value="MCW3477912.1"/>
    <property type="molecule type" value="Genomic_DNA"/>
</dbReference>
<comment type="caution">
    <text evidence="7">The sequence shown here is derived from an EMBL/GenBank/DDBJ whole genome shotgun (WGS) entry which is preliminary data.</text>
</comment>
<evidence type="ECO:0000256" key="5">
    <source>
        <dbReference type="ARBA" id="ARBA00023136"/>
    </source>
</evidence>
<dbReference type="Gene3D" id="1.20.1260.100">
    <property type="entry name" value="TspO/MBR protein"/>
    <property type="match status" value="1"/>
</dbReference>
<dbReference type="RefSeq" id="WP_264716896.1">
    <property type="nucleotide sequence ID" value="NZ_JAPDNT010000066.1"/>
</dbReference>
<comment type="similarity">
    <text evidence="2">Belongs to the TspO/BZRP family.</text>
</comment>
<comment type="subcellular location">
    <subcellularLocation>
        <location evidence="1">Membrane</location>
        <topology evidence="1">Multi-pass membrane protein</topology>
    </subcellularLocation>
</comment>
<evidence type="ECO:0000313" key="7">
    <source>
        <dbReference type="EMBL" id="MCW3477912.1"/>
    </source>
</evidence>
<keyword evidence="4 6" id="KW-1133">Transmembrane helix</keyword>
<dbReference type="PIRSF" id="PIRSF005859">
    <property type="entry name" value="PBR"/>
    <property type="match status" value="1"/>
</dbReference>
<reference evidence="7" key="1">
    <citation type="submission" date="2022-09" db="EMBL/GenBank/DDBJ databases">
        <title>Rhodovastum sp. nov. RN2-1 isolated from soil in Seongnam, South Korea.</title>
        <authorList>
            <person name="Le N.T."/>
        </authorList>
    </citation>
    <scope>NUCLEOTIDE SEQUENCE</scope>
    <source>
        <strain evidence="7">RN2-1</strain>
    </source>
</reference>
<keyword evidence="3 6" id="KW-0812">Transmembrane</keyword>
<organism evidence="7 8">
    <name type="scientific">Limobrevibacterium gyesilva</name>
    <dbReference type="NCBI Taxonomy" id="2991712"/>
    <lineage>
        <taxon>Bacteria</taxon>
        <taxon>Pseudomonadati</taxon>
        <taxon>Pseudomonadota</taxon>
        <taxon>Alphaproteobacteria</taxon>
        <taxon>Acetobacterales</taxon>
        <taxon>Acetobacteraceae</taxon>
        <taxon>Limobrevibacterium</taxon>
    </lineage>
</organism>
<accession>A0AA41YZ58</accession>
<dbReference type="CDD" id="cd15904">
    <property type="entry name" value="TSPO_MBR"/>
    <property type="match status" value="1"/>
</dbReference>
<dbReference type="GO" id="GO:0033013">
    <property type="term" value="P:tetrapyrrole metabolic process"/>
    <property type="evidence" value="ECO:0007669"/>
    <property type="project" value="UniProtKB-ARBA"/>
</dbReference>
<reference evidence="7" key="2">
    <citation type="submission" date="2022-10" db="EMBL/GenBank/DDBJ databases">
        <authorList>
            <person name="Trinh H.N."/>
        </authorList>
    </citation>
    <scope>NUCLEOTIDE SEQUENCE</scope>
    <source>
        <strain evidence="7">RN2-1</strain>
    </source>
</reference>
<proteinExistence type="inferred from homology"/>
<dbReference type="Proteomes" id="UP001165679">
    <property type="component" value="Unassembled WGS sequence"/>
</dbReference>
<evidence type="ECO:0000256" key="6">
    <source>
        <dbReference type="SAM" id="Phobius"/>
    </source>
</evidence>
<feature type="transmembrane region" description="Helical" evidence="6">
    <location>
        <begin position="120"/>
        <end position="143"/>
    </location>
</feature>
<dbReference type="Pfam" id="PF03073">
    <property type="entry name" value="TspO_MBR"/>
    <property type="match status" value="1"/>
</dbReference>
<feature type="transmembrane region" description="Helical" evidence="6">
    <location>
        <begin position="92"/>
        <end position="113"/>
    </location>
</feature>
<evidence type="ECO:0000256" key="2">
    <source>
        <dbReference type="ARBA" id="ARBA00007524"/>
    </source>
</evidence>
<name>A0AA41YZ58_9PROT</name>
<dbReference type="PANTHER" id="PTHR10057:SF0">
    <property type="entry name" value="TRANSLOCATOR PROTEIN"/>
    <property type="match status" value="1"/>
</dbReference>
<sequence length="146" mass="15938">MGLCLLVGAANGTMTATSVRTWYLALAWPPGTPPNWVFAPVWTTLYVLIGTAAWLVWCRPSPGQRRALLLWGWQLLLNAAWTPAFFGLHSPALGLLVILPLLCLIGLTIRAFAAQRPVAAALMVPYAAWTCYATYLNVGFLWLNPG</sequence>
<evidence type="ECO:0000313" key="8">
    <source>
        <dbReference type="Proteomes" id="UP001165679"/>
    </source>
</evidence>
<feature type="transmembrane region" description="Helical" evidence="6">
    <location>
        <begin position="37"/>
        <end position="56"/>
    </location>
</feature>
<dbReference type="PANTHER" id="PTHR10057">
    <property type="entry name" value="PERIPHERAL-TYPE BENZODIAZEPINE RECEPTOR"/>
    <property type="match status" value="1"/>
</dbReference>
<dbReference type="FunFam" id="1.20.1260.100:FF:000001">
    <property type="entry name" value="translocator protein 2"/>
    <property type="match status" value="1"/>
</dbReference>
<feature type="transmembrane region" description="Helical" evidence="6">
    <location>
        <begin position="68"/>
        <end position="86"/>
    </location>
</feature>
<keyword evidence="8" id="KW-1185">Reference proteome</keyword>